<evidence type="ECO:0008006" key="5">
    <source>
        <dbReference type="Google" id="ProtNLM"/>
    </source>
</evidence>
<feature type="region of interest" description="Disordered" evidence="1">
    <location>
        <begin position="704"/>
        <end position="731"/>
    </location>
</feature>
<reference evidence="3 4" key="1">
    <citation type="submission" date="2023-10" db="EMBL/GenBank/DDBJ databases">
        <authorList>
            <person name="Maclean D."/>
            <person name="Macfadyen A."/>
        </authorList>
    </citation>
    <scope>NUCLEOTIDE SEQUENCE [LARGE SCALE GENOMIC DNA]</scope>
</reference>
<comment type="caution">
    <text evidence="3">The sequence shown here is derived from an EMBL/GenBank/DDBJ whole genome shotgun (WGS) entry which is preliminary data.</text>
</comment>
<dbReference type="InterPro" id="IPR011050">
    <property type="entry name" value="Pectin_lyase_fold/virulence"/>
</dbReference>
<name>A0AAV1IEG9_9CHLO</name>
<dbReference type="Proteomes" id="UP001314263">
    <property type="component" value="Unassembled WGS sequence"/>
</dbReference>
<organism evidence="3 4">
    <name type="scientific">Coccomyxa viridis</name>
    <dbReference type="NCBI Taxonomy" id="1274662"/>
    <lineage>
        <taxon>Eukaryota</taxon>
        <taxon>Viridiplantae</taxon>
        <taxon>Chlorophyta</taxon>
        <taxon>core chlorophytes</taxon>
        <taxon>Trebouxiophyceae</taxon>
        <taxon>Trebouxiophyceae incertae sedis</taxon>
        <taxon>Coccomyxaceae</taxon>
        <taxon>Coccomyxa</taxon>
    </lineage>
</organism>
<accession>A0AAV1IEG9</accession>
<keyword evidence="4" id="KW-1185">Reference proteome</keyword>
<dbReference type="InterPro" id="IPR006626">
    <property type="entry name" value="PbH1"/>
</dbReference>
<feature type="chain" id="PRO_5043909111" description="Right handed beta helix domain-containing protein" evidence="2">
    <location>
        <begin position="29"/>
        <end position="770"/>
    </location>
</feature>
<dbReference type="SMART" id="SM00710">
    <property type="entry name" value="PbH1"/>
    <property type="match status" value="4"/>
</dbReference>
<protein>
    <recommendedName>
        <fullName evidence="5">Right handed beta helix domain-containing protein</fullName>
    </recommendedName>
</protein>
<evidence type="ECO:0000313" key="4">
    <source>
        <dbReference type="Proteomes" id="UP001314263"/>
    </source>
</evidence>
<evidence type="ECO:0000256" key="1">
    <source>
        <dbReference type="SAM" id="MobiDB-lite"/>
    </source>
</evidence>
<proteinExistence type="predicted"/>
<dbReference type="AlphaFoldDB" id="A0AAV1IEG9"/>
<evidence type="ECO:0000313" key="3">
    <source>
        <dbReference type="EMBL" id="CAK0784587.1"/>
    </source>
</evidence>
<evidence type="ECO:0000256" key="2">
    <source>
        <dbReference type="SAM" id="SignalP"/>
    </source>
</evidence>
<feature type="compositionally biased region" description="Pro residues" evidence="1">
    <location>
        <begin position="712"/>
        <end position="731"/>
    </location>
</feature>
<feature type="signal peptide" evidence="2">
    <location>
        <begin position="1"/>
        <end position="28"/>
    </location>
</feature>
<sequence length="770" mass="81516">MERKWRRGRHFLTALWILLSAVLGLAAGERGHSIPHGFVRRELRGQAGKTGPYQAALRAAERAAEAAPAGSDEVGAAALAKHMATEASAKPLQAAAPPSPKPIAVYTPATAGVLDGAAFSTFLTNQYAAKSTTGVKLAPGSYNVTPNSNDGHIYMSCAAARTAAFEIDLSLTTLTFTVGTIGYIVLDTCTAVYLHGPTTLTYSQAQFPLAQGTIVTVTDYLHYTIQIWDYFLPAWNNIISSNSEAGTGVCYSGTTREVYPPNRGGADFIVDYTQVQQVNANTFNVVLVRNPYATIVAGDFVALTQISDATGIALYGSKKCTIASINMITAAGFAYYDGIPPGQNTYINNRLAPSPVPGTDGQLQIMTSIHDGFHTTSASVGPIMTNCTYIGAGDDSIAIHGRMYTVAAFNATQLSIVAGSQIISAAELNAGDRITLYDQSARQLGTTYVVSVASVSAPPGITSSTPDPVFSTTFAGYSYLKLVVTVWPPGFADLSVGSFITVPSRDGDYYRLTSNYIYNGRGCGVISKASNGVISGNSINKMLYPAIELSPSFQAKEGSFVSNTTVSNNVINTLSQGILLGWGNYALDLPYVYGNNINNSFTNNQITGSQISPLTLTSALTASVVNLAMIDVMCGMFGDNTRQFGWETQNTPFNLAYVYGITFSGNSLTTTPNCQRNLANYAAPWAFINVTHVVGQALPIYPNAPTLQTPTPGGPPPPPPPPGGMLPPFLPGMPSMTMNKTAWHDAITNAATQAHLDLVQDNPLYPSTVG</sequence>
<gene>
    <name evidence="3" type="ORF">CVIRNUC_007791</name>
</gene>
<dbReference type="SUPFAM" id="SSF51126">
    <property type="entry name" value="Pectin lyase-like"/>
    <property type="match status" value="1"/>
</dbReference>
<dbReference type="EMBL" id="CAUYUE010000010">
    <property type="protein sequence ID" value="CAK0784587.1"/>
    <property type="molecule type" value="Genomic_DNA"/>
</dbReference>
<keyword evidence="2" id="KW-0732">Signal</keyword>